<sequence length="507" mass="58173">MSIVLKLSTKYFVEASKFKGNDEFCFIVNGKDVRCHKFAAALLSPKVSQMLIDDPTLDYFIINADITKVTKKLNNSDQNQASYDQIILTFLQKLVQGEQIEITESNVQEMVQELEDVSQSTDPNYANCKIYYYLLLIESLGNEELKQQFYSSLFLYTNQDTNSQQSQKASPKEIIEKKIKKINSIEKIVSIHNLIQNSNNDENIPILIKDYLGQEYSSLIKEIATNFNDIEESLFFTLNSSIFEDVLQSPDLTIKDEDSLLNLLLNRRRYILENGLSNDEFFLHCIEYENLSEEGIQNFLNEVGFDSINEIIWERIKKRLILPVENKEKGNHKYSLSKGYFFNGSNNFGGIISHLTQVTNGNVFQNKAIDITCSNLCCGDIRSLVDFNSAGGWVHVNPSPSPRWIQYDFKSRKIQINAYQLKSSGRGVDDYLKSWRMEISDDGSKWDKIDEQSNVTELNGQDLTKLFNVQMTKPFRFIRIATETPAFNGSNTFSIGKLEFYGQIIGE</sequence>
<dbReference type="Pfam" id="PF00754">
    <property type="entry name" value="F5_F8_type_C"/>
    <property type="match status" value="1"/>
</dbReference>
<dbReference type="PROSITE" id="PS50022">
    <property type="entry name" value="FA58C_3"/>
    <property type="match status" value="1"/>
</dbReference>
<dbReference type="Gene3D" id="2.60.120.260">
    <property type="entry name" value="Galactose-binding domain-like"/>
    <property type="match status" value="1"/>
</dbReference>
<name>A0ABR2HTU9_9EUKA</name>
<organism evidence="2 3">
    <name type="scientific">Tritrichomonas musculus</name>
    <dbReference type="NCBI Taxonomy" id="1915356"/>
    <lineage>
        <taxon>Eukaryota</taxon>
        <taxon>Metamonada</taxon>
        <taxon>Parabasalia</taxon>
        <taxon>Tritrichomonadida</taxon>
        <taxon>Tritrichomonadidae</taxon>
        <taxon>Tritrichomonas</taxon>
    </lineage>
</organism>
<dbReference type="SUPFAM" id="SSF49785">
    <property type="entry name" value="Galactose-binding domain-like"/>
    <property type="match status" value="1"/>
</dbReference>
<keyword evidence="3" id="KW-1185">Reference proteome</keyword>
<evidence type="ECO:0000313" key="2">
    <source>
        <dbReference type="EMBL" id="KAK8852555.1"/>
    </source>
</evidence>
<dbReference type="EMBL" id="JAPFFF010000023">
    <property type="protein sequence ID" value="KAK8852555.1"/>
    <property type="molecule type" value="Genomic_DNA"/>
</dbReference>
<dbReference type="InterPro" id="IPR008979">
    <property type="entry name" value="Galactose-bd-like_sf"/>
</dbReference>
<evidence type="ECO:0000313" key="3">
    <source>
        <dbReference type="Proteomes" id="UP001470230"/>
    </source>
</evidence>
<accession>A0ABR2HTU9</accession>
<gene>
    <name evidence="2" type="ORF">M9Y10_017541</name>
</gene>
<proteinExistence type="predicted"/>
<reference evidence="2 3" key="1">
    <citation type="submission" date="2024-04" db="EMBL/GenBank/DDBJ databases">
        <title>Tritrichomonas musculus Genome.</title>
        <authorList>
            <person name="Alves-Ferreira E."/>
            <person name="Grigg M."/>
            <person name="Lorenzi H."/>
            <person name="Galac M."/>
        </authorList>
    </citation>
    <scope>NUCLEOTIDE SEQUENCE [LARGE SCALE GENOMIC DNA]</scope>
    <source>
        <strain evidence="2 3">EAF2021</strain>
    </source>
</reference>
<evidence type="ECO:0000259" key="1">
    <source>
        <dbReference type="PROSITE" id="PS50022"/>
    </source>
</evidence>
<dbReference type="InterPro" id="IPR000421">
    <property type="entry name" value="FA58C"/>
</dbReference>
<dbReference type="Proteomes" id="UP001470230">
    <property type="component" value="Unassembled WGS sequence"/>
</dbReference>
<protein>
    <recommendedName>
        <fullName evidence="1">F5/8 type C domain-containing protein</fullName>
    </recommendedName>
</protein>
<feature type="domain" description="F5/8 type C" evidence="1">
    <location>
        <begin position="351"/>
        <end position="503"/>
    </location>
</feature>
<comment type="caution">
    <text evidence="2">The sequence shown here is derived from an EMBL/GenBank/DDBJ whole genome shotgun (WGS) entry which is preliminary data.</text>
</comment>